<dbReference type="SMART" id="SM00490">
    <property type="entry name" value="HELICc"/>
    <property type="match status" value="1"/>
</dbReference>
<evidence type="ECO:0000256" key="11">
    <source>
        <dbReference type="ARBA" id="ARBA00047984"/>
    </source>
</evidence>
<dbReference type="GO" id="GO:0000965">
    <property type="term" value="P:mitochondrial RNA 3'-end processing"/>
    <property type="evidence" value="ECO:0007669"/>
    <property type="project" value="TreeGrafter"/>
</dbReference>
<evidence type="ECO:0000256" key="8">
    <source>
        <dbReference type="ARBA" id="ARBA00022840"/>
    </source>
</evidence>
<dbReference type="PROSITE" id="PS51194">
    <property type="entry name" value="HELICASE_CTER"/>
    <property type="match status" value="1"/>
</dbReference>
<proteinExistence type="predicted"/>
<dbReference type="CDD" id="cd17913">
    <property type="entry name" value="DEXQc_Suv3"/>
    <property type="match status" value="1"/>
</dbReference>
<dbReference type="Pfam" id="PF22527">
    <property type="entry name" value="DEXQc_Suv3"/>
    <property type="match status" value="1"/>
</dbReference>
<dbReference type="InterPro" id="IPR055206">
    <property type="entry name" value="DEXQc_SUV3"/>
</dbReference>
<dbReference type="GeneID" id="63717083"/>
<evidence type="ECO:0000256" key="6">
    <source>
        <dbReference type="ARBA" id="ARBA00022801"/>
    </source>
</evidence>
<evidence type="ECO:0000313" key="14">
    <source>
        <dbReference type="EMBL" id="KYK57431.1"/>
    </source>
</evidence>
<comment type="cofactor">
    <cofactor evidence="2">
        <name>Mg(2+)</name>
        <dbReference type="ChEBI" id="CHEBI:18420"/>
    </cofactor>
</comment>
<evidence type="ECO:0000259" key="13">
    <source>
        <dbReference type="PROSITE" id="PS51194"/>
    </source>
</evidence>
<dbReference type="InterPro" id="IPR022192">
    <property type="entry name" value="SUV3_C"/>
</dbReference>
<dbReference type="Gene3D" id="1.20.58.1080">
    <property type="match status" value="1"/>
</dbReference>
<protein>
    <recommendedName>
        <fullName evidence="4">RNA helicase</fullName>
        <ecNumber evidence="4">3.6.4.13</ecNumber>
    </recommendedName>
</protein>
<dbReference type="GO" id="GO:0016787">
    <property type="term" value="F:hydrolase activity"/>
    <property type="evidence" value="ECO:0007669"/>
    <property type="project" value="UniProtKB-KW"/>
</dbReference>
<keyword evidence="5" id="KW-0547">Nucleotide-binding</keyword>
<sequence>MNRVALAASWRVNICHQTCRLFSTTLQASQGQSAATSRSGAANGKLKGAEKLAARSRSSFVSQGHDPQTRLRLDVRKKYTGRHGVFRSTVLHRLQTVLTQLASSQFSTAGIGEDELNRQAALFMNALDHAFSLAEQNVTRRDKNPLFWSLRDAFIMKDIKGLTKEIQYSFQSFVVRERFSKDLEESQKRLLDFRYPHEWFPATRTMQRTVHVHVGPTNSGKTYNALRALENSKCGVYAGPLRLLATEVYQRLQAKGLPCALLTGEEVRIPEDTDQYFSSCTVEMVPLNTRFDVAVIDEIQMITDDDRGNAWTTALLGVQAKEVHVCGEDRTVPLIQALCAGIGDECIVHRYERLSPLKMMDTSIEGDYSKLQKGDAVVAFSRLSLHVLKRNIEAYTGRRCAIIYGSLPPEVRVQQAALFNDPDNDYDFVVASDAIGMGLNLEIRRVILESVTKFDGSQNRLLNSPEIKQIGGRAGRYRTAQSAVKANEVAAPGRTVVEKEEEEEEKVGYVTTMDRADLRNVQRAFQKKVDDIKTASIQAPAGIVERFASYFPPDTPLSFILMRIKAMATVGPRFRLNIGNDILEIADIIQDLPLTIFDRLTFCYLPVALRAEGAVDVLRALARVVAENSTGDLLSIKEMPLEILDLELGGADSGTSQEYLYKLESLHIAINQYMWLSYRYAGMFRSQALALHVRSLVEEKLIQTLDRLDFTEEQLESQRKTKRQQARGRKLNRLQIGQGKGEADEAE</sequence>
<feature type="compositionally biased region" description="Basic residues" evidence="12">
    <location>
        <begin position="720"/>
        <end position="732"/>
    </location>
</feature>
<dbReference type="GO" id="GO:0005524">
    <property type="term" value="F:ATP binding"/>
    <property type="evidence" value="ECO:0007669"/>
    <property type="project" value="UniProtKB-KW"/>
</dbReference>
<reference evidence="14 15" key="1">
    <citation type="journal article" date="2016" name="Sci. Rep.">
        <title>Insights into Adaptations to a Near-Obligate Nematode Endoparasitic Lifestyle from the Finished Genome of Drechmeria coniospora.</title>
        <authorList>
            <person name="Zhang L."/>
            <person name="Zhou Z."/>
            <person name="Guo Q."/>
            <person name="Fokkens L."/>
            <person name="Miskei M."/>
            <person name="Pocsi I."/>
            <person name="Zhang W."/>
            <person name="Chen M."/>
            <person name="Wang L."/>
            <person name="Sun Y."/>
            <person name="Donzelli B.G."/>
            <person name="Gibson D.M."/>
            <person name="Nelson D.R."/>
            <person name="Luo J.G."/>
            <person name="Rep M."/>
            <person name="Liu H."/>
            <person name="Yang S."/>
            <person name="Wang J."/>
            <person name="Krasnoff S.B."/>
            <person name="Xu Y."/>
            <person name="Molnar I."/>
            <person name="Lin M."/>
        </authorList>
    </citation>
    <scope>NUCLEOTIDE SEQUENCE [LARGE SCALE GENOMIC DNA]</scope>
    <source>
        <strain evidence="14 15">ARSEF 6962</strain>
    </source>
</reference>
<evidence type="ECO:0000256" key="12">
    <source>
        <dbReference type="SAM" id="MobiDB-lite"/>
    </source>
</evidence>
<dbReference type="SUPFAM" id="SSF52540">
    <property type="entry name" value="P-loop containing nucleoside triphosphate hydrolases"/>
    <property type="match status" value="1"/>
</dbReference>
<evidence type="ECO:0000256" key="5">
    <source>
        <dbReference type="ARBA" id="ARBA00022741"/>
    </source>
</evidence>
<dbReference type="Pfam" id="PF12513">
    <property type="entry name" value="SUV3_C"/>
    <property type="match status" value="1"/>
</dbReference>
<dbReference type="RefSeq" id="XP_040656783.1">
    <property type="nucleotide sequence ID" value="XM_040801750.1"/>
</dbReference>
<keyword evidence="10" id="KW-0496">Mitochondrion</keyword>
<feature type="domain" description="Helicase C-terminal" evidence="13">
    <location>
        <begin position="363"/>
        <end position="519"/>
    </location>
</feature>
<evidence type="ECO:0000256" key="3">
    <source>
        <dbReference type="ARBA" id="ARBA00004173"/>
    </source>
</evidence>
<dbReference type="InterPro" id="IPR027417">
    <property type="entry name" value="P-loop_NTPase"/>
</dbReference>
<dbReference type="PANTHER" id="PTHR12131:SF1">
    <property type="entry name" value="ATP-DEPENDENT RNA HELICASE SUPV3L1, MITOCHONDRIAL-RELATED"/>
    <property type="match status" value="1"/>
</dbReference>
<dbReference type="GO" id="GO:0003724">
    <property type="term" value="F:RNA helicase activity"/>
    <property type="evidence" value="ECO:0007669"/>
    <property type="project" value="UniProtKB-EC"/>
</dbReference>
<dbReference type="InterPro" id="IPR001650">
    <property type="entry name" value="Helicase_C-like"/>
</dbReference>
<evidence type="ECO:0000256" key="1">
    <source>
        <dbReference type="ARBA" id="ARBA00001936"/>
    </source>
</evidence>
<evidence type="ECO:0000256" key="4">
    <source>
        <dbReference type="ARBA" id="ARBA00012552"/>
    </source>
</evidence>
<dbReference type="Pfam" id="PF18147">
    <property type="entry name" value="Suv3_C_1"/>
    <property type="match status" value="1"/>
</dbReference>
<keyword evidence="6" id="KW-0378">Hydrolase</keyword>
<comment type="catalytic activity">
    <reaction evidence="11">
        <text>ATP + H2O = ADP + phosphate + H(+)</text>
        <dbReference type="Rhea" id="RHEA:13065"/>
        <dbReference type="ChEBI" id="CHEBI:15377"/>
        <dbReference type="ChEBI" id="CHEBI:15378"/>
        <dbReference type="ChEBI" id="CHEBI:30616"/>
        <dbReference type="ChEBI" id="CHEBI:43474"/>
        <dbReference type="ChEBI" id="CHEBI:456216"/>
        <dbReference type="EC" id="3.6.4.13"/>
    </reaction>
</comment>
<dbReference type="PANTHER" id="PTHR12131">
    <property type="entry name" value="ATP-DEPENDENT RNA AND DNA HELICASE"/>
    <property type="match status" value="1"/>
</dbReference>
<name>A0A151GK66_DRECN</name>
<dbReference type="InParanoid" id="A0A151GK66"/>
<gene>
    <name evidence="14" type="ORF">DCS_04440</name>
</gene>
<dbReference type="InterPro" id="IPR041082">
    <property type="entry name" value="Suv3_C_1"/>
</dbReference>
<keyword evidence="7 14" id="KW-0347">Helicase</keyword>
<dbReference type="GO" id="GO:0045025">
    <property type="term" value="C:mitochondrial degradosome"/>
    <property type="evidence" value="ECO:0007669"/>
    <property type="project" value="TreeGrafter"/>
</dbReference>
<dbReference type="FunCoup" id="A0A151GK66">
    <property type="interactions" value="632"/>
</dbReference>
<comment type="cofactor">
    <cofactor evidence="1">
        <name>Mn(2+)</name>
        <dbReference type="ChEBI" id="CHEBI:29035"/>
    </cofactor>
</comment>
<feature type="region of interest" description="Disordered" evidence="12">
    <location>
        <begin position="716"/>
        <end position="747"/>
    </location>
</feature>
<dbReference type="Proteomes" id="UP000076580">
    <property type="component" value="Chromosome 02"/>
</dbReference>
<evidence type="ECO:0000313" key="15">
    <source>
        <dbReference type="Proteomes" id="UP000076580"/>
    </source>
</evidence>
<evidence type="ECO:0000256" key="2">
    <source>
        <dbReference type="ARBA" id="ARBA00001946"/>
    </source>
</evidence>
<comment type="subcellular location">
    <subcellularLocation>
        <location evidence="3">Mitochondrion</location>
    </subcellularLocation>
</comment>
<accession>A0A151GK66</accession>
<dbReference type="EC" id="3.6.4.13" evidence="4"/>
<comment type="caution">
    <text evidence="14">The sequence shown here is derived from an EMBL/GenBank/DDBJ whole genome shotgun (WGS) entry which is preliminary data.</text>
</comment>
<keyword evidence="8" id="KW-0067">ATP-binding</keyword>
<dbReference type="AlphaFoldDB" id="A0A151GK66"/>
<dbReference type="FunFam" id="3.40.50.300:FF:000957">
    <property type="entry name" value="ATP-dependent RNA helicase SUV3L, mitochondrial"/>
    <property type="match status" value="1"/>
</dbReference>
<dbReference type="InterPro" id="IPR050699">
    <property type="entry name" value="RNA-DNA_Helicase"/>
</dbReference>
<keyword evidence="9" id="KW-0809">Transit peptide</keyword>
<dbReference type="FunFam" id="3.40.50.300:FF:000269">
    <property type="entry name" value="ATP-dependent RNA helicase SUPV3L1, mitochondrial"/>
    <property type="match status" value="1"/>
</dbReference>
<dbReference type="CDD" id="cd18805">
    <property type="entry name" value="SF2_C_suv3"/>
    <property type="match status" value="1"/>
</dbReference>
<organism evidence="14 15">
    <name type="scientific">Drechmeria coniospora</name>
    <name type="common">Nematophagous fungus</name>
    <name type="synonym">Meria coniospora</name>
    <dbReference type="NCBI Taxonomy" id="98403"/>
    <lineage>
        <taxon>Eukaryota</taxon>
        <taxon>Fungi</taxon>
        <taxon>Dikarya</taxon>
        <taxon>Ascomycota</taxon>
        <taxon>Pezizomycotina</taxon>
        <taxon>Sordariomycetes</taxon>
        <taxon>Hypocreomycetidae</taxon>
        <taxon>Hypocreales</taxon>
        <taxon>Ophiocordycipitaceae</taxon>
        <taxon>Drechmeria</taxon>
    </lineage>
</organism>
<dbReference type="Gene3D" id="3.40.50.300">
    <property type="entry name" value="P-loop containing nucleotide triphosphate hydrolases"/>
    <property type="match status" value="2"/>
</dbReference>
<keyword evidence="15" id="KW-1185">Reference proteome</keyword>
<dbReference type="OrthoDB" id="6692397at2759"/>
<evidence type="ECO:0000256" key="7">
    <source>
        <dbReference type="ARBA" id="ARBA00022806"/>
    </source>
</evidence>
<dbReference type="Pfam" id="PF00271">
    <property type="entry name" value="Helicase_C"/>
    <property type="match status" value="1"/>
</dbReference>
<dbReference type="STRING" id="98403.A0A151GK66"/>
<dbReference type="InterPro" id="IPR044774">
    <property type="entry name" value="Suv3_DEXQc"/>
</dbReference>
<dbReference type="EMBL" id="LAYC01000002">
    <property type="protein sequence ID" value="KYK57431.1"/>
    <property type="molecule type" value="Genomic_DNA"/>
</dbReference>
<evidence type="ECO:0000256" key="9">
    <source>
        <dbReference type="ARBA" id="ARBA00022946"/>
    </source>
</evidence>
<evidence type="ECO:0000256" key="10">
    <source>
        <dbReference type="ARBA" id="ARBA00023128"/>
    </source>
</evidence>
<dbReference type="Gene3D" id="1.20.272.40">
    <property type="match status" value="1"/>
</dbReference>